<proteinExistence type="predicted"/>
<protein>
    <submittedName>
        <fullName evidence="2">Uncharacterized protein</fullName>
    </submittedName>
</protein>
<dbReference type="AlphaFoldDB" id="A0A3M0CHN4"/>
<dbReference type="KEGG" id="haer:DU502_16085"/>
<dbReference type="EMBL" id="REFS01000009">
    <property type="protein sequence ID" value="RMB09111.1"/>
    <property type="molecule type" value="Genomic_DNA"/>
</dbReference>
<reference evidence="2 3" key="1">
    <citation type="journal article" date="2015" name="Stand. Genomic Sci.">
        <title>Genomic Encyclopedia of Bacterial and Archaeal Type Strains, Phase III: the genomes of soil and plant-associated and newly described type strains.</title>
        <authorList>
            <person name="Whitman W.B."/>
            <person name="Woyke T."/>
            <person name="Klenk H.P."/>
            <person name="Zhou Y."/>
            <person name="Lilburn T.G."/>
            <person name="Beck B.J."/>
            <person name="De Vos P."/>
            <person name="Vandamme P."/>
            <person name="Eisen J.A."/>
            <person name="Garrity G."/>
            <person name="Hugenholtz P."/>
            <person name="Kyrpides N.C."/>
        </authorList>
    </citation>
    <scope>NUCLEOTIDE SEQUENCE [LARGE SCALE GENOMIC DNA]</scope>
    <source>
        <strain evidence="2 3">CGMCC 1.10124</strain>
    </source>
</reference>
<evidence type="ECO:0000313" key="2">
    <source>
        <dbReference type="EMBL" id="RMB09111.1"/>
    </source>
</evidence>
<keyword evidence="4" id="KW-1185">Reference proteome</keyword>
<dbReference type="GeneID" id="38472837"/>
<dbReference type="RefSeq" id="WP_121922009.1">
    <property type="nucleotide sequence ID" value="NZ_CP034145.1"/>
</dbReference>
<reference evidence="1 4" key="2">
    <citation type="submission" date="2018-07" db="EMBL/GenBank/DDBJ databases">
        <title>Genome sequences of Haloplanus aerogenes JCM 16430T.</title>
        <authorList>
            <person name="Kim Y.B."/>
            <person name="Roh S.W."/>
        </authorList>
    </citation>
    <scope>NUCLEOTIDE SEQUENCE [LARGE SCALE GENOMIC DNA]</scope>
    <source>
        <strain evidence="1 4">JCM 16430</strain>
    </source>
</reference>
<dbReference type="EMBL" id="CP034145">
    <property type="protein sequence ID" value="AZH26798.1"/>
    <property type="molecule type" value="Genomic_DNA"/>
</dbReference>
<sequence length="222" mass="24703">MSTYKTTEERIDSERIENIAAYMAGQLGRGFVYHDQRRREAAVKAFAAVDALQFAHLDEDAATEAAEAYVDALWAKDEVEDACRVDGDGRIDADGVAEADWSAVEEGFERRAEVAGIDSAYASLTTEAWINHKAGGDYWTPMMKAQMFELRAAMQDPEYPDKPRSGQSGFGPEPARYALGIELHDTRKFDEGREAMTPYFERVLDAHDDSYLASISVPNSLD</sequence>
<organism evidence="2 3">
    <name type="scientific">Haloplanus aerogenes</name>
    <dbReference type="NCBI Taxonomy" id="660522"/>
    <lineage>
        <taxon>Archaea</taxon>
        <taxon>Methanobacteriati</taxon>
        <taxon>Methanobacteriota</taxon>
        <taxon>Stenosarchaea group</taxon>
        <taxon>Halobacteria</taxon>
        <taxon>Halobacteriales</taxon>
        <taxon>Haloferacaceae</taxon>
        <taxon>Haloplanus</taxon>
    </lineage>
</organism>
<dbReference type="Proteomes" id="UP000282007">
    <property type="component" value="Chromosome"/>
</dbReference>
<name>A0A3M0CHN4_9EURY</name>
<reference evidence="2" key="3">
    <citation type="submission" date="2018-10" db="EMBL/GenBank/DDBJ databases">
        <authorList>
            <person name="Whitman W."/>
            <person name="Huntemann M."/>
            <person name="Clum A."/>
            <person name="Pillay M."/>
            <person name="Palaniappan K."/>
            <person name="Varghese N."/>
            <person name="Mikhailova N."/>
            <person name="Stamatis D."/>
            <person name="Reddy T."/>
            <person name="Daum C."/>
            <person name="Shapiro N."/>
            <person name="Ivanova N."/>
            <person name="Kyrpides N."/>
            <person name="Woyke T."/>
        </authorList>
    </citation>
    <scope>NUCLEOTIDE SEQUENCE</scope>
    <source>
        <strain evidence="2">CGMCC 1.10124</strain>
    </source>
</reference>
<evidence type="ECO:0000313" key="1">
    <source>
        <dbReference type="EMBL" id="AZH26798.1"/>
    </source>
</evidence>
<accession>A0A3M0CHN4</accession>
<evidence type="ECO:0000313" key="3">
    <source>
        <dbReference type="Proteomes" id="UP000277326"/>
    </source>
</evidence>
<gene>
    <name evidence="2" type="ORF">ATH50_3482</name>
    <name evidence="1" type="ORF">DU502_16085</name>
</gene>
<evidence type="ECO:0000313" key="4">
    <source>
        <dbReference type="Proteomes" id="UP000282007"/>
    </source>
</evidence>
<dbReference type="OrthoDB" id="307042at2157"/>
<dbReference type="Proteomes" id="UP000277326">
    <property type="component" value="Unassembled WGS sequence"/>
</dbReference>